<dbReference type="EMBL" id="SOSA01000005">
    <property type="protein sequence ID" value="THD00163.1"/>
    <property type="molecule type" value="Genomic_DNA"/>
</dbReference>
<keyword evidence="2" id="KW-1185">Reference proteome</keyword>
<organism evidence="1 2">
    <name type="scientific">Aspergillus tanneri</name>
    <dbReference type="NCBI Taxonomy" id="1220188"/>
    <lineage>
        <taxon>Eukaryota</taxon>
        <taxon>Fungi</taxon>
        <taxon>Dikarya</taxon>
        <taxon>Ascomycota</taxon>
        <taxon>Pezizomycotina</taxon>
        <taxon>Eurotiomycetes</taxon>
        <taxon>Eurotiomycetidae</taxon>
        <taxon>Eurotiales</taxon>
        <taxon>Aspergillaceae</taxon>
        <taxon>Aspergillus</taxon>
        <taxon>Aspergillus subgen. Circumdati</taxon>
    </lineage>
</organism>
<protein>
    <submittedName>
        <fullName evidence="1">Uncharacterized protein</fullName>
    </submittedName>
</protein>
<sequence>MADATFPYKYKVRNGKRQSLRPDTEIRTFVQFLPTTRELGLASTFSTDIPPVSVHDKPVQGVIRRLAKISN</sequence>
<gene>
    <name evidence="1" type="ORF">EYZ11_000354</name>
</gene>
<dbReference type="Proteomes" id="UP000308092">
    <property type="component" value="Unassembled WGS sequence"/>
</dbReference>
<accession>A0A4S3JXC0</accession>
<comment type="caution">
    <text evidence="1">The sequence shown here is derived from an EMBL/GenBank/DDBJ whole genome shotgun (WGS) entry which is preliminary data.</text>
</comment>
<name>A0A4S3JXC0_9EURO</name>
<dbReference type="VEuPathDB" id="FungiDB:EYZ11_000354"/>
<proteinExistence type="predicted"/>
<reference evidence="1 2" key="1">
    <citation type="submission" date="2019-03" db="EMBL/GenBank/DDBJ databases">
        <title>The genome sequence of a newly discovered highly antifungal drug resistant Aspergillus species, Aspergillus tanneri NIH 1004.</title>
        <authorList>
            <person name="Mounaud S."/>
            <person name="Singh I."/>
            <person name="Joardar V."/>
            <person name="Pakala S."/>
            <person name="Pakala S."/>
            <person name="Venepally P."/>
            <person name="Hoover J."/>
            <person name="Nierman W."/>
            <person name="Chung J."/>
            <person name="Losada L."/>
        </authorList>
    </citation>
    <scope>NUCLEOTIDE SEQUENCE [LARGE SCALE GENOMIC DNA]</scope>
    <source>
        <strain evidence="1 2">NIH1004</strain>
    </source>
</reference>
<evidence type="ECO:0000313" key="1">
    <source>
        <dbReference type="EMBL" id="THD00163.1"/>
    </source>
</evidence>
<evidence type="ECO:0000313" key="2">
    <source>
        <dbReference type="Proteomes" id="UP000308092"/>
    </source>
</evidence>
<dbReference type="AlphaFoldDB" id="A0A4S3JXC0"/>